<feature type="domain" description="HTH cro/C1-type" evidence="1">
    <location>
        <begin position="6"/>
        <end position="61"/>
    </location>
</feature>
<evidence type="ECO:0000313" key="5">
    <source>
        <dbReference type="Proteomes" id="UP000184204"/>
    </source>
</evidence>
<dbReference type="Proteomes" id="UP000184204">
    <property type="component" value="Unassembled WGS sequence"/>
</dbReference>
<dbReference type="CDD" id="cd00093">
    <property type="entry name" value="HTH_XRE"/>
    <property type="match status" value="1"/>
</dbReference>
<dbReference type="InterPro" id="IPR010982">
    <property type="entry name" value="Lambda_DNA-bd_dom_sf"/>
</dbReference>
<dbReference type="KEGG" id="cpro:CPRO_14140"/>
<dbReference type="InterPro" id="IPR001387">
    <property type="entry name" value="Cro/C1-type_HTH"/>
</dbReference>
<proteinExistence type="predicted"/>
<reference evidence="5" key="4">
    <citation type="submission" date="2016-11" db="EMBL/GenBank/DDBJ databases">
        <authorList>
            <person name="Jaros S."/>
            <person name="Januszkiewicz K."/>
            <person name="Wedrychowicz H."/>
        </authorList>
    </citation>
    <scope>NUCLEOTIDE SEQUENCE [LARGE SCALE GENOMIC DNA]</scope>
    <source>
        <strain evidence="5">DSM 1682</strain>
    </source>
</reference>
<accession>A0A0X1U7T8</accession>
<protein>
    <submittedName>
        <fullName evidence="2">Helix-turn-helix protein</fullName>
    </submittedName>
    <submittedName>
        <fullName evidence="3">Transcriptional regulator</fullName>
    </submittedName>
</protein>
<gene>
    <name evidence="2" type="ORF">CPRO_14140</name>
    <name evidence="3" type="ORF">SAMN02745151_01225</name>
</gene>
<keyword evidence="4" id="KW-1185">Reference proteome</keyword>
<dbReference type="Pfam" id="PF13443">
    <property type="entry name" value="HTH_26"/>
    <property type="match status" value="1"/>
</dbReference>
<dbReference type="Gene3D" id="1.10.260.40">
    <property type="entry name" value="lambda repressor-like DNA-binding domains"/>
    <property type="match status" value="1"/>
</dbReference>
<dbReference type="PROSITE" id="PS50943">
    <property type="entry name" value="HTH_CROC1"/>
    <property type="match status" value="1"/>
</dbReference>
<dbReference type="Proteomes" id="UP000068026">
    <property type="component" value="Chromosome"/>
</dbReference>
<dbReference type="OrthoDB" id="9804186at2"/>
<evidence type="ECO:0000313" key="3">
    <source>
        <dbReference type="EMBL" id="SHE61158.1"/>
    </source>
</evidence>
<name>A0A0X1U7T8_ANAPI</name>
<dbReference type="GO" id="GO:0003677">
    <property type="term" value="F:DNA binding"/>
    <property type="evidence" value="ECO:0007669"/>
    <property type="project" value="InterPro"/>
</dbReference>
<sequence>MIKIYLSTILERDGMTQIELSRKTGIRPATINELFNEKIERINLEYLSKICEALDCQVEDLLQYIPDEEYYKYRRRPQKKKV</sequence>
<dbReference type="PANTHER" id="PTHR37301">
    <property type="entry name" value="DNA-BINDING PROTEIN-RELATED"/>
    <property type="match status" value="1"/>
</dbReference>
<reference evidence="3" key="3">
    <citation type="submission" date="2016-11" db="EMBL/GenBank/DDBJ databases">
        <authorList>
            <person name="Varghese N."/>
            <person name="Submissions S."/>
        </authorList>
    </citation>
    <scope>NUCLEOTIDE SEQUENCE</scope>
    <source>
        <strain evidence="3">DSM 1682</strain>
    </source>
</reference>
<dbReference type="EMBL" id="FQUA01000004">
    <property type="protein sequence ID" value="SHE61158.1"/>
    <property type="molecule type" value="Genomic_DNA"/>
</dbReference>
<reference evidence="4" key="2">
    <citation type="submission" date="2016-01" db="EMBL/GenBank/DDBJ databases">
        <authorList>
            <person name="Poehlein A."/>
            <person name="Schlien K."/>
            <person name="Gottschalk G."/>
            <person name="Buckel W."/>
            <person name="Daniel R."/>
        </authorList>
    </citation>
    <scope>NUCLEOTIDE SEQUENCE [LARGE SCALE GENOMIC DNA]</scope>
    <source>
        <strain evidence="4">X2</strain>
    </source>
</reference>
<evidence type="ECO:0000259" key="1">
    <source>
        <dbReference type="PROSITE" id="PS50943"/>
    </source>
</evidence>
<dbReference type="SMART" id="SM00530">
    <property type="entry name" value="HTH_XRE"/>
    <property type="match status" value="1"/>
</dbReference>
<dbReference type="RefSeq" id="WP_066049506.1">
    <property type="nucleotide sequence ID" value="NZ_CP014223.1"/>
</dbReference>
<dbReference type="PANTHER" id="PTHR37301:SF1">
    <property type="entry name" value="DNA-BINDING PROTEIN"/>
    <property type="match status" value="1"/>
</dbReference>
<organism evidence="3 5">
    <name type="scientific">Anaerotignum propionicum DSM 1682</name>
    <dbReference type="NCBI Taxonomy" id="991789"/>
    <lineage>
        <taxon>Bacteria</taxon>
        <taxon>Bacillati</taxon>
        <taxon>Bacillota</taxon>
        <taxon>Clostridia</taxon>
        <taxon>Lachnospirales</taxon>
        <taxon>Anaerotignaceae</taxon>
        <taxon>Anaerotignum</taxon>
    </lineage>
</organism>
<dbReference type="EMBL" id="CP014223">
    <property type="protein sequence ID" value="AMJ41007.1"/>
    <property type="molecule type" value="Genomic_DNA"/>
</dbReference>
<evidence type="ECO:0000313" key="4">
    <source>
        <dbReference type="Proteomes" id="UP000068026"/>
    </source>
</evidence>
<dbReference type="SUPFAM" id="SSF47413">
    <property type="entry name" value="lambda repressor-like DNA-binding domains"/>
    <property type="match status" value="1"/>
</dbReference>
<evidence type="ECO:0000313" key="2">
    <source>
        <dbReference type="EMBL" id="AMJ41007.1"/>
    </source>
</evidence>
<reference evidence="2 4" key="1">
    <citation type="journal article" date="2016" name="Genome Announc.">
        <title>Complete Genome Sequence of the Amino Acid-Fermenting Clostridium propionicum X2 (DSM 1682).</title>
        <authorList>
            <person name="Poehlein A."/>
            <person name="Schlien K."/>
            <person name="Chowdhury N.P."/>
            <person name="Gottschalk G."/>
            <person name="Buckel W."/>
            <person name="Daniel R."/>
        </authorList>
    </citation>
    <scope>NUCLEOTIDE SEQUENCE [LARGE SCALE GENOMIC DNA]</scope>
    <source>
        <strain evidence="2 4">X2</strain>
    </source>
</reference>
<dbReference type="AlphaFoldDB" id="A0A0X1U7T8"/>